<evidence type="ECO:0000256" key="1">
    <source>
        <dbReference type="SAM" id="Coils"/>
    </source>
</evidence>
<sequence length="173" mass="20332">ACKKMESDLADLEIQAQENEKMKKKVQDELMREKNDFTKKWKADNSMQEVFSTRDQGVAEAFGYLLTKAEKRENKIDEVTFKLREELGVLSDFLNEIASRPPNAISEVHKKKKKRPEHIEIVNYERSRLSVWHKKVMVKQTQNFKIYLEESRTILSTGVGKQSKKKNIRRSKT</sequence>
<feature type="non-terminal residue" evidence="2">
    <location>
        <position position="1"/>
    </location>
</feature>
<reference evidence="2" key="1">
    <citation type="submission" date="2021-04" db="EMBL/GenBank/DDBJ databases">
        <authorList>
            <consortium name="Molecular Ecology Group"/>
        </authorList>
    </citation>
    <scope>NUCLEOTIDE SEQUENCE</scope>
</reference>
<dbReference type="AlphaFoldDB" id="A0A8S3ZCE1"/>
<organism evidence="2 3">
    <name type="scientific">Candidula unifasciata</name>
    <dbReference type="NCBI Taxonomy" id="100452"/>
    <lineage>
        <taxon>Eukaryota</taxon>
        <taxon>Metazoa</taxon>
        <taxon>Spiralia</taxon>
        <taxon>Lophotrochozoa</taxon>
        <taxon>Mollusca</taxon>
        <taxon>Gastropoda</taxon>
        <taxon>Heterobranchia</taxon>
        <taxon>Euthyneura</taxon>
        <taxon>Panpulmonata</taxon>
        <taxon>Eupulmonata</taxon>
        <taxon>Stylommatophora</taxon>
        <taxon>Helicina</taxon>
        <taxon>Helicoidea</taxon>
        <taxon>Geomitridae</taxon>
        <taxon>Candidula</taxon>
    </lineage>
</organism>
<keyword evidence="3" id="KW-1185">Reference proteome</keyword>
<protein>
    <submittedName>
        <fullName evidence="2">Uncharacterized protein</fullName>
    </submittedName>
</protein>
<dbReference type="Proteomes" id="UP000678393">
    <property type="component" value="Unassembled WGS sequence"/>
</dbReference>
<dbReference type="OrthoDB" id="10031759at2759"/>
<gene>
    <name evidence="2" type="ORF">CUNI_LOCUS12417</name>
</gene>
<dbReference type="EMBL" id="CAJHNH020002480">
    <property type="protein sequence ID" value="CAG5126859.1"/>
    <property type="molecule type" value="Genomic_DNA"/>
</dbReference>
<proteinExistence type="predicted"/>
<evidence type="ECO:0000313" key="3">
    <source>
        <dbReference type="Proteomes" id="UP000678393"/>
    </source>
</evidence>
<keyword evidence="1" id="KW-0175">Coiled coil</keyword>
<comment type="caution">
    <text evidence="2">The sequence shown here is derived from an EMBL/GenBank/DDBJ whole genome shotgun (WGS) entry which is preliminary data.</text>
</comment>
<dbReference type="PANTHER" id="PTHR35347">
    <property type="entry name" value="COILED-COIL DOMAIN-CONTAINING PROTEIN 175"/>
    <property type="match status" value="1"/>
</dbReference>
<feature type="coiled-coil region" evidence="1">
    <location>
        <begin position="2"/>
        <end position="36"/>
    </location>
</feature>
<name>A0A8S3ZCE1_9EUPU</name>
<dbReference type="InterPro" id="IPR038834">
    <property type="entry name" value="CCDC175"/>
</dbReference>
<accession>A0A8S3ZCE1</accession>
<dbReference type="PANTHER" id="PTHR35347:SF1">
    <property type="entry name" value="COILED-COIL DOMAIN-CONTAINING PROTEIN 175"/>
    <property type="match status" value="1"/>
</dbReference>
<evidence type="ECO:0000313" key="2">
    <source>
        <dbReference type="EMBL" id="CAG5126859.1"/>
    </source>
</evidence>